<comment type="caution">
    <text evidence="1">The sequence shown here is derived from an EMBL/GenBank/DDBJ whole genome shotgun (WGS) entry which is preliminary data.</text>
</comment>
<evidence type="ECO:0000313" key="2">
    <source>
        <dbReference type="Proteomes" id="UP000318717"/>
    </source>
</evidence>
<dbReference type="EMBL" id="BJLF01000002">
    <property type="protein sequence ID" value="GEA49907.1"/>
    <property type="molecule type" value="Genomic_DNA"/>
</dbReference>
<reference evidence="1 2" key="1">
    <citation type="submission" date="2019-06" db="EMBL/GenBank/DDBJ databases">
        <title>Whole genome shotgun sequence of Vibrio inusitatus NBRC 102082.</title>
        <authorList>
            <person name="Hosoyama A."/>
            <person name="Uohara A."/>
            <person name="Ohji S."/>
            <person name="Ichikawa N."/>
        </authorList>
    </citation>
    <scope>NUCLEOTIDE SEQUENCE [LARGE SCALE GENOMIC DNA]</scope>
    <source>
        <strain evidence="1 2">NBRC 102082</strain>
    </source>
</reference>
<dbReference type="Proteomes" id="UP000318717">
    <property type="component" value="Unassembled WGS sequence"/>
</dbReference>
<sequence>MDNAKNPINRDVTCLENTYFVKYGKGGVLVRLESSELEDAANEFNSKNDYQSYISTNLIPVASVQTTESDVKVTLVQENVLITRVMPTSEVTLETYQTVGEESINR</sequence>
<gene>
    <name evidence="1" type="ORF">VIN01S_07110</name>
</gene>
<keyword evidence="2" id="KW-1185">Reference proteome</keyword>
<protein>
    <submittedName>
        <fullName evidence="1">Uncharacterized protein</fullName>
    </submittedName>
</protein>
<evidence type="ECO:0000313" key="1">
    <source>
        <dbReference type="EMBL" id="GEA49907.1"/>
    </source>
</evidence>
<dbReference type="OrthoDB" id="9981714at2"/>
<accession>A0A4Y3HSA1</accession>
<proteinExistence type="predicted"/>
<dbReference type="RefSeq" id="WP_141344236.1">
    <property type="nucleotide sequence ID" value="NZ_BJLF01000002.1"/>
</dbReference>
<organism evidence="1 2">
    <name type="scientific">Vibrio inusitatus NBRC 102082</name>
    <dbReference type="NCBI Taxonomy" id="1219070"/>
    <lineage>
        <taxon>Bacteria</taxon>
        <taxon>Pseudomonadati</taxon>
        <taxon>Pseudomonadota</taxon>
        <taxon>Gammaproteobacteria</taxon>
        <taxon>Vibrionales</taxon>
        <taxon>Vibrionaceae</taxon>
        <taxon>Vibrio</taxon>
    </lineage>
</organism>
<dbReference type="AlphaFoldDB" id="A0A4Y3HSA1"/>
<name>A0A4Y3HSA1_9VIBR</name>